<evidence type="ECO:0000256" key="6">
    <source>
        <dbReference type="ARBA" id="ARBA00023136"/>
    </source>
</evidence>
<evidence type="ECO:0000256" key="2">
    <source>
        <dbReference type="ARBA" id="ARBA00022448"/>
    </source>
</evidence>
<evidence type="ECO:0000256" key="5">
    <source>
        <dbReference type="ARBA" id="ARBA00022989"/>
    </source>
</evidence>
<evidence type="ECO:0000256" key="1">
    <source>
        <dbReference type="ARBA" id="ARBA00004651"/>
    </source>
</evidence>
<dbReference type="PROSITE" id="PS50850">
    <property type="entry name" value="MFS"/>
    <property type="match status" value="1"/>
</dbReference>
<reference evidence="9 10" key="1">
    <citation type="submission" date="2019-06" db="EMBL/GenBank/DDBJ databases">
        <title>Sequencing the genomes of 1000 actinobacteria strains.</title>
        <authorList>
            <person name="Klenk H.-P."/>
        </authorList>
    </citation>
    <scope>NUCLEOTIDE SEQUENCE [LARGE SCALE GENOMIC DNA]</scope>
    <source>
        <strain evidence="9 10">DSM 102200</strain>
    </source>
</reference>
<comment type="caution">
    <text evidence="9">The sequence shown here is derived from an EMBL/GenBank/DDBJ whole genome shotgun (WGS) entry which is preliminary data.</text>
</comment>
<evidence type="ECO:0000256" key="4">
    <source>
        <dbReference type="ARBA" id="ARBA00022692"/>
    </source>
</evidence>
<keyword evidence="4 7" id="KW-0812">Transmembrane</keyword>
<dbReference type="Pfam" id="PF05977">
    <property type="entry name" value="MFS_3"/>
    <property type="match status" value="1"/>
</dbReference>
<dbReference type="GO" id="GO:0005886">
    <property type="term" value="C:plasma membrane"/>
    <property type="evidence" value="ECO:0007669"/>
    <property type="project" value="UniProtKB-SubCell"/>
</dbReference>
<dbReference type="InterPro" id="IPR010290">
    <property type="entry name" value="TM_effector"/>
</dbReference>
<evidence type="ECO:0000313" key="10">
    <source>
        <dbReference type="Proteomes" id="UP000316096"/>
    </source>
</evidence>
<dbReference type="Gene3D" id="1.20.1250.20">
    <property type="entry name" value="MFS general substrate transporter like domains"/>
    <property type="match status" value="1"/>
</dbReference>
<dbReference type="EMBL" id="VFOZ01000003">
    <property type="protein sequence ID" value="TQL88136.1"/>
    <property type="molecule type" value="Genomic_DNA"/>
</dbReference>
<feature type="transmembrane region" description="Helical" evidence="7">
    <location>
        <begin position="298"/>
        <end position="316"/>
    </location>
</feature>
<feature type="domain" description="Major facilitator superfamily (MFS) profile" evidence="8">
    <location>
        <begin position="231"/>
        <end position="431"/>
    </location>
</feature>
<protein>
    <submittedName>
        <fullName evidence="9">Putative MFS family arabinose efflux permease</fullName>
    </submittedName>
</protein>
<feature type="transmembrane region" description="Helical" evidence="7">
    <location>
        <begin position="322"/>
        <end position="344"/>
    </location>
</feature>
<keyword evidence="2" id="KW-0813">Transport</keyword>
<keyword evidence="10" id="KW-1185">Reference proteome</keyword>
<keyword evidence="3" id="KW-1003">Cell membrane</keyword>
<evidence type="ECO:0000256" key="7">
    <source>
        <dbReference type="SAM" id="Phobius"/>
    </source>
</evidence>
<organism evidence="9 10">
    <name type="scientific">Actinoallomurus bryophytorum</name>
    <dbReference type="NCBI Taxonomy" id="1490222"/>
    <lineage>
        <taxon>Bacteria</taxon>
        <taxon>Bacillati</taxon>
        <taxon>Actinomycetota</taxon>
        <taxon>Actinomycetes</taxon>
        <taxon>Streptosporangiales</taxon>
        <taxon>Thermomonosporaceae</taxon>
        <taxon>Actinoallomurus</taxon>
    </lineage>
</organism>
<keyword evidence="6 7" id="KW-0472">Membrane</keyword>
<feature type="transmembrane region" description="Helical" evidence="7">
    <location>
        <begin position="180"/>
        <end position="197"/>
    </location>
</feature>
<feature type="transmembrane region" description="Helical" evidence="7">
    <location>
        <begin position="234"/>
        <end position="260"/>
    </location>
</feature>
<evidence type="ECO:0000313" key="9">
    <source>
        <dbReference type="EMBL" id="TQL88136.1"/>
    </source>
</evidence>
<comment type="subcellular location">
    <subcellularLocation>
        <location evidence="1">Cell membrane</location>
        <topology evidence="1">Multi-pass membrane protein</topology>
    </subcellularLocation>
</comment>
<feature type="transmembrane region" description="Helical" evidence="7">
    <location>
        <begin position="115"/>
        <end position="134"/>
    </location>
</feature>
<dbReference type="SUPFAM" id="SSF103473">
    <property type="entry name" value="MFS general substrate transporter"/>
    <property type="match status" value="1"/>
</dbReference>
<feature type="transmembrane region" description="Helical" evidence="7">
    <location>
        <begin position="365"/>
        <end position="385"/>
    </location>
</feature>
<dbReference type="Proteomes" id="UP000316096">
    <property type="component" value="Unassembled WGS sequence"/>
</dbReference>
<dbReference type="CDD" id="cd06173">
    <property type="entry name" value="MFS_MefA_like"/>
    <property type="match status" value="1"/>
</dbReference>
<gene>
    <name evidence="9" type="ORF">FB559_8753</name>
</gene>
<proteinExistence type="predicted"/>
<name>A0A543BTS1_9ACTN</name>
<dbReference type="InterPro" id="IPR036259">
    <property type="entry name" value="MFS_trans_sf"/>
</dbReference>
<dbReference type="PANTHER" id="PTHR23513:SF6">
    <property type="entry name" value="MAJOR FACILITATOR SUPERFAMILY ASSOCIATED DOMAIN-CONTAINING PROTEIN"/>
    <property type="match status" value="1"/>
</dbReference>
<evidence type="ECO:0000259" key="8">
    <source>
        <dbReference type="PROSITE" id="PS50850"/>
    </source>
</evidence>
<dbReference type="PANTHER" id="PTHR23513">
    <property type="entry name" value="INTEGRAL MEMBRANE EFFLUX PROTEIN-RELATED"/>
    <property type="match status" value="1"/>
</dbReference>
<evidence type="ECO:0000256" key="3">
    <source>
        <dbReference type="ARBA" id="ARBA00022475"/>
    </source>
</evidence>
<dbReference type="InterPro" id="IPR020846">
    <property type="entry name" value="MFS_dom"/>
</dbReference>
<feature type="transmembrane region" description="Helical" evidence="7">
    <location>
        <begin position="391"/>
        <end position="407"/>
    </location>
</feature>
<dbReference type="AlphaFoldDB" id="A0A543BTS1"/>
<keyword evidence="5 7" id="KW-1133">Transmembrane helix</keyword>
<dbReference type="GO" id="GO:0022857">
    <property type="term" value="F:transmembrane transporter activity"/>
    <property type="evidence" value="ECO:0007669"/>
    <property type="project" value="InterPro"/>
</dbReference>
<feature type="transmembrane region" description="Helical" evidence="7">
    <location>
        <begin position="266"/>
        <end position="286"/>
    </location>
</feature>
<sequence>MIRRMADGSSGDNGGLLRQRDFRHLWAADLISQLGTRVSYLAVPLLAVSTLNASAFEVSLLRAFQTVAYLLIGLQVGAWCDRIRCRPVLVVADLGRAVALGSVPLAAALGVLGIGQLYVVVFVVGVLTVFFDVAHQTYLPRLVERARLIEGNARLQGNASVAAVAAPTLAGYLVQWFTGAGGVLADAASYLWSALWLRSIHRPEQAPPREGSTRMREEIRAGLRLVSGDPILRAIAGSTATFCLAQAIYTAIIVVFLVRVVHLSPAAIGLLNTVGLTGALVAAFATRPLAALLGQARLLWLTVLVAAAGFVLVPLTGPGARLAFFAVGGFVTSFGIIACNIVEVSFQQARCPAHLLGRLNATVKFLMWGTISLGSVLGGVLAGLVGLRSTLWIAAMIVGLSTLWLVLSPLRRMRDLPTATPTPHADQAPAT</sequence>
<accession>A0A543BTS1</accession>